<dbReference type="Gene3D" id="2.60.120.650">
    <property type="entry name" value="Cupin"/>
    <property type="match status" value="1"/>
</dbReference>
<dbReference type="PANTHER" id="PTHR12480">
    <property type="entry name" value="ARGININE DEMETHYLASE AND LYSYL-HYDROXYLASE JMJD"/>
    <property type="match status" value="1"/>
</dbReference>
<evidence type="ECO:0000259" key="4">
    <source>
        <dbReference type="PROSITE" id="PS51184"/>
    </source>
</evidence>
<dbReference type="SMART" id="SM00558">
    <property type="entry name" value="JmjC"/>
    <property type="match status" value="1"/>
</dbReference>
<protein>
    <recommendedName>
        <fullName evidence="3">Jumonji domain-containing protein 4</fullName>
    </recommendedName>
</protein>
<dbReference type="PROSITE" id="PS51184">
    <property type="entry name" value="JMJC"/>
    <property type="match status" value="1"/>
</dbReference>
<proteinExistence type="inferred from homology"/>
<dbReference type="InterPro" id="IPR003347">
    <property type="entry name" value="JmjC_dom"/>
</dbReference>
<comment type="catalytic activity">
    <reaction evidence="2">
        <text>L-lysyl-[protein] + 2-oxoglutarate + O2 = 4-hydroxy-L-lysyl-[protein] + succinate + CO2</text>
        <dbReference type="Rhea" id="RHEA:57156"/>
        <dbReference type="Rhea" id="RHEA-COMP:9752"/>
        <dbReference type="Rhea" id="RHEA-COMP:15084"/>
        <dbReference type="ChEBI" id="CHEBI:15379"/>
        <dbReference type="ChEBI" id="CHEBI:16526"/>
        <dbReference type="ChEBI" id="CHEBI:16810"/>
        <dbReference type="ChEBI" id="CHEBI:29969"/>
        <dbReference type="ChEBI" id="CHEBI:30031"/>
        <dbReference type="ChEBI" id="CHEBI:141495"/>
    </reaction>
</comment>
<dbReference type="SUPFAM" id="SSF51197">
    <property type="entry name" value="Clavaminate synthase-like"/>
    <property type="match status" value="1"/>
</dbReference>
<dbReference type="InterPro" id="IPR050910">
    <property type="entry name" value="JMJD6_ArgDemeth/LysHydrox"/>
</dbReference>
<organism evidence="5 6">
    <name type="scientific">Daphnia magna</name>
    <dbReference type="NCBI Taxonomy" id="35525"/>
    <lineage>
        <taxon>Eukaryota</taxon>
        <taxon>Metazoa</taxon>
        <taxon>Ecdysozoa</taxon>
        <taxon>Arthropoda</taxon>
        <taxon>Crustacea</taxon>
        <taxon>Branchiopoda</taxon>
        <taxon>Diplostraca</taxon>
        <taxon>Cladocera</taxon>
        <taxon>Anomopoda</taxon>
        <taxon>Daphniidae</taxon>
        <taxon>Daphnia</taxon>
    </lineage>
</organism>
<accession>A0ABQ9ZF66</accession>
<reference evidence="5 6" key="1">
    <citation type="journal article" date="2023" name="Nucleic Acids Res.">
        <title>The hologenome of Daphnia magna reveals possible DNA methylation and microbiome-mediated evolution of the host genome.</title>
        <authorList>
            <person name="Chaturvedi A."/>
            <person name="Li X."/>
            <person name="Dhandapani V."/>
            <person name="Marshall H."/>
            <person name="Kissane S."/>
            <person name="Cuenca-Cambronero M."/>
            <person name="Asole G."/>
            <person name="Calvet F."/>
            <person name="Ruiz-Romero M."/>
            <person name="Marangio P."/>
            <person name="Guigo R."/>
            <person name="Rago D."/>
            <person name="Mirbahai L."/>
            <person name="Eastwood N."/>
            <person name="Colbourne J.K."/>
            <person name="Zhou J."/>
            <person name="Mallon E."/>
            <person name="Orsini L."/>
        </authorList>
    </citation>
    <scope>NUCLEOTIDE SEQUENCE [LARGE SCALE GENOMIC DNA]</scope>
    <source>
        <strain evidence="5">LRV0_1</strain>
    </source>
</reference>
<comment type="similarity">
    <text evidence="1">Belongs to the JMJD6 family.</text>
</comment>
<feature type="domain" description="JmjC" evidence="4">
    <location>
        <begin position="125"/>
        <end position="278"/>
    </location>
</feature>
<evidence type="ECO:0000256" key="2">
    <source>
        <dbReference type="ARBA" id="ARBA00047762"/>
    </source>
</evidence>
<comment type="caution">
    <text evidence="5">The sequence shown here is derived from an EMBL/GenBank/DDBJ whole genome shotgun (WGS) entry which is preliminary data.</text>
</comment>
<keyword evidence="6" id="KW-1185">Reference proteome</keyword>
<evidence type="ECO:0000313" key="5">
    <source>
        <dbReference type="EMBL" id="KAK4011494.1"/>
    </source>
</evidence>
<name>A0ABQ9ZF66_9CRUS</name>
<dbReference type="Pfam" id="PF02373">
    <property type="entry name" value="JmjC"/>
    <property type="match status" value="1"/>
</dbReference>
<sequence length="368" mass="42712">MKLVGRNKANAQMEVDVINNEVCYSEFYNKYLIMNRPCLLSKTHTESWLSRKLWAENELPSWENLLDSYGESEVPVANCGESYFDSHPKSNWTLKDFVTYMREYKEKGYPSTMPCLYLKDWHLFKHFPGSTSMYETPIYFAIDWLNEYWIQGNQDDYRFVYIGPKGSWTPLHADVYGSFSWSANVVGKKRWIFLPPGEEVILKSLLGITSLPRDLEQIDISAIGVTYYDIVQSAGEVVFVPSGWHHQVWNLEDTISINHNWFNGANASHIHKGLLNASIEIEEEVSGYGTNLDEEQLEVFLNSHYGMNFRQFRQLLQMVVARRNSGFLKIHSLKNCLLCSGDGWCNQQRHQNMDRQVALELLKSLSKK</sequence>
<dbReference type="PANTHER" id="PTHR12480:SF6">
    <property type="entry name" value="2-OXOGLUTARATE AND IRON-DEPENDENT OXYGENASE JMJD4"/>
    <property type="match status" value="1"/>
</dbReference>
<evidence type="ECO:0000256" key="3">
    <source>
        <dbReference type="ARBA" id="ARBA00082904"/>
    </source>
</evidence>
<evidence type="ECO:0000313" key="6">
    <source>
        <dbReference type="Proteomes" id="UP001234178"/>
    </source>
</evidence>
<gene>
    <name evidence="5" type="ORF">OUZ56_020612</name>
</gene>
<evidence type="ECO:0000256" key="1">
    <source>
        <dbReference type="ARBA" id="ARBA00038068"/>
    </source>
</evidence>
<dbReference type="Proteomes" id="UP001234178">
    <property type="component" value="Unassembled WGS sequence"/>
</dbReference>
<dbReference type="EMBL" id="JAOYFB010000003">
    <property type="protein sequence ID" value="KAK4011494.1"/>
    <property type="molecule type" value="Genomic_DNA"/>
</dbReference>